<keyword evidence="3" id="KW-1185">Reference proteome</keyword>
<evidence type="ECO:0000313" key="2">
    <source>
        <dbReference type="EMBL" id="TFD88523.1"/>
    </source>
</evidence>
<dbReference type="Proteomes" id="UP000298468">
    <property type="component" value="Unassembled WGS sequence"/>
</dbReference>
<keyword evidence="1" id="KW-0812">Transmembrane</keyword>
<organism evidence="2 3">
    <name type="scientific">Cryobacterium lactosi</name>
    <dbReference type="NCBI Taxonomy" id="1259202"/>
    <lineage>
        <taxon>Bacteria</taxon>
        <taxon>Bacillati</taxon>
        <taxon>Actinomycetota</taxon>
        <taxon>Actinomycetes</taxon>
        <taxon>Micrococcales</taxon>
        <taxon>Microbacteriaceae</taxon>
        <taxon>Cryobacterium</taxon>
    </lineage>
</organism>
<dbReference type="RefSeq" id="WP_134641068.1">
    <property type="nucleotide sequence ID" value="NZ_SOHM01000029.1"/>
</dbReference>
<evidence type="ECO:0000313" key="3">
    <source>
        <dbReference type="Proteomes" id="UP000298468"/>
    </source>
</evidence>
<sequence length="93" mass="9985">MNTTEHNAPEQHSAAPINAVPYNAADDGLTIFDDVHEVRGEPVAFVGLQLMAVILSYSFALGVLVVVLVPVALALTLLWPYLLQILFPAASGW</sequence>
<dbReference type="AlphaFoldDB" id="A0A4R9BQ33"/>
<name>A0A4R9BQ33_9MICO</name>
<evidence type="ECO:0000256" key="1">
    <source>
        <dbReference type="SAM" id="Phobius"/>
    </source>
</evidence>
<comment type="caution">
    <text evidence="2">The sequence shown here is derived from an EMBL/GenBank/DDBJ whole genome shotgun (WGS) entry which is preliminary data.</text>
</comment>
<feature type="transmembrane region" description="Helical" evidence="1">
    <location>
        <begin position="54"/>
        <end position="79"/>
    </location>
</feature>
<dbReference type="OrthoDB" id="5119648at2"/>
<keyword evidence="1" id="KW-0472">Membrane</keyword>
<proteinExistence type="predicted"/>
<accession>A0A4R9BQ33</accession>
<dbReference type="EMBL" id="SOHM01000029">
    <property type="protein sequence ID" value="TFD88523.1"/>
    <property type="molecule type" value="Genomic_DNA"/>
</dbReference>
<protein>
    <submittedName>
        <fullName evidence="2">Uncharacterized protein</fullName>
    </submittedName>
</protein>
<gene>
    <name evidence="2" type="ORF">E3T61_11855</name>
</gene>
<reference evidence="2 3" key="1">
    <citation type="submission" date="2019-03" db="EMBL/GenBank/DDBJ databases">
        <title>Genomics of glacier-inhabiting Cryobacterium strains.</title>
        <authorList>
            <person name="Liu Q."/>
            <person name="Xin Y.-H."/>
        </authorList>
    </citation>
    <scope>NUCLEOTIDE SEQUENCE [LARGE SCALE GENOMIC DNA]</scope>
    <source>
        <strain evidence="2 3">Sr59</strain>
    </source>
</reference>
<keyword evidence="1" id="KW-1133">Transmembrane helix</keyword>